<gene>
    <name evidence="3" type="ORF">FXV77_06090</name>
</gene>
<evidence type="ECO:0000259" key="2">
    <source>
        <dbReference type="Pfam" id="PF13648"/>
    </source>
</evidence>
<keyword evidence="1" id="KW-0732">Signal</keyword>
<proteinExistence type="predicted"/>
<evidence type="ECO:0000313" key="4">
    <source>
        <dbReference type="Proteomes" id="UP000322362"/>
    </source>
</evidence>
<feature type="chain" id="PRO_5023020444" description="Lipocalin-like domain-containing protein" evidence="1">
    <location>
        <begin position="49"/>
        <end position="183"/>
    </location>
</feature>
<evidence type="ECO:0000256" key="1">
    <source>
        <dbReference type="SAM" id="SignalP"/>
    </source>
</evidence>
<sequence length="183" mass="21048">MKRTRYTFLIKNEHMKNIQIIPMKNNTTKTVFAGAVALALLFSGACQAPASTLKQSESFTDKNWQMKGLTIAPEIDWNLDGIPDTDIFPLLDACEQDDGFLFQRDNQFIRVFGDELCDEESSDEGGRWSYSDTDRKLTIIEGEDDIQEFKVLESSANRLILLYRFQSTDEQWHDMTAVYTLRP</sequence>
<accession>A0A5D4HCM7</accession>
<keyword evidence="4" id="KW-1185">Reference proteome</keyword>
<dbReference type="Pfam" id="PF13648">
    <property type="entry name" value="Lipocalin_4"/>
    <property type="match status" value="1"/>
</dbReference>
<dbReference type="InterPro" id="IPR024311">
    <property type="entry name" value="Lipocalin-like"/>
</dbReference>
<name>A0A5D4HCM7_9SPHI</name>
<comment type="caution">
    <text evidence="3">The sequence shown here is derived from an EMBL/GenBank/DDBJ whole genome shotgun (WGS) entry which is preliminary data.</text>
</comment>
<dbReference type="Proteomes" id="UP000322362">
    <property type="component" value="Unassembled WGS sequence"/>
</dbReference>
<protein>
    <recommendedName>
        <fullName evidence="2">Lipocalin-like domain-containing protein</fullName>
    </recommendedName>
</protein>
<reference evidence="3 4" key="1">
    <citation type="submission" date="2019-08" db="EMBL/GenBank/DDBJ databases">
        <title>Phlebobacter frassis gen. nov. sp. nov., a new member of family Sphingobacteriaceae isolated from sand fly rearing media.</title>
        <authorList>
            <person name="Kakumanu M.L."/>
            <person name="Marayati B.F."/>
            <person name="Wada-Katsumata A."/>
            <person name="Wasserberg G."/>
            <person name="Schal C."/>
            <person name="Apperson C.S."/>
            <person name="Ponnusamy L."/>
        </authorList>
    </citation>
    <scope>NUCLEOTIDE SEQUENCE [LARGE SCALE GENOMIC DNA]</scope>
    <source>
        <strain evidence="3 4">SSI9</strain>
    </source>
</reference>
<evidence type="ECO:0000313" key="3">
    <source>
        <dbReference type="EMBL" id="TYR37569.1"/>
    </source>
</evidence>
<dbReference type="EMBL" id="VTAV01000002">
    <property type="protein sequence ID" value="TYR37569.1"/>
    <property type="molecule type" value="Genomic_DNA"/>
</dbReference>
<feature type="domain" description="Lipocalin-like" evidence="2">
    <location>
        <begin position="64"/>
        <end position="161"/>
    </location>
</feature>
<dbReference type="AlphaFoldDB" id="A0A5D4HCM7"/>
<feature type="signal peptide" evidence="1">
    <location>
        <begin position="1"/>
        <end position="48"/>
    </location>
</feature>
<organism evidence="3 4">
    <name type="scientific">Sphingobacterium phlebotomi</name>
    <dbReference type="NCBI Taxonomy" id="2605433"/>
    <lineage>
        <taxon>Bacteria</taxon>
        <taxon>Pseudomonadati</taxon>
        <taxon>Bacteroidota</taxon>
        <taxon>Sphingobacteriia</taxon>
        <taxon>Sphingobacteriales</taxon>
        <taxon>Sphingobacteriaceae</taxon>
        <taxon>Sphingobacterium</taxon>
    </lineage>
</organism>